<dbReference type="AlphaFoldDB" id="A0A559JB92"/>
<keyword evidence="1" id="KW-1133">Transmembrane helix</keyword>
<keyword evidence="1" id="KW-0812">Transmembrane</keyword>
<gene>
    <name evidence="3" type="ORF">FPZ45_19580</name>
</gene>
<dbReference type="SUPFAM" id="SSF49785">
    <property type="entry name" value="Galactose-binding domain-like"/>
    <property type="match status" value="1"/>
</dbReference>
<keyword evidence="4" id="KW-1185">Reference proteome</keyword>
<name>A0A559JB92_9BACL</name>
<dbReference type="EMBL" id="VNJJ01000013">
    <property type="protein sequence ID" value="TVX97149.1"/>
    <property type="molecule type" value="Genomic_DNA"/>
</dbReference>
<sequence>MPNEFFFWNTFMEKIISEITATYCYYSLLIFIDVHEVLLKGVAQLIDKWKGFVWGIALSSIVFGSTAYASAGNSVEGLLHNARLMVDGVETASSRMESFAHKGKLYVPLALVSDVTGKRVQWDAEHNTVWIGTKAGRFDDLASLRYARVNGAARNHTITSRTSLKIGGAEYRNNGIKVELLKKEHTEGPLAGSLEYNLNGLYSRFSGFIGIDDLTRNSLASGSFTIIADGKERLTVSGLRGGDLARQIDIDVVNVRKLELVFTSDGTETVSIDLVHGKLFD</sequence>
<evidence type="ECO:0000313" key="3">
    <source>
        <dbReference type="EMBL" id="TVX97149.1"/>
    </source>
</evidence>
<organism evidence="3 4">
    <name type="scientific">Cohnella terricola</name>
    <dbReference type="NCBI Taxonomy" id="1289167"/>
    <lineage>
        <taxon>Bacteria</taxon>
        <taxon>Bacillati</taxon>
        <taxon>Bacillota</taxon>
        <taxon>Bacilli</taxon>
        <taxon>Bacillales</taxon>
        <taxon>Paenibacillaceae</taxon>
        <taxon>Cohnella</taxon>
    </lineage>
</organism>
<dbReference type="OrthoDB" id="366502at2"/>
<dbReference type="Pfam" id="PF08305">
    <property type="entry name" value="NPCBM"/>
    <property type="match status" value="1"/>
</dbReference>
<dbReference type="SMART" id="SM00776">
    <property type="entry name" value="NPCBM"/>
    <property type="match status" value="1"/>
</dbReference>
<dbReference type="InterPro" id="IPR038637">
    <property type="entry name" value="NPCBM_sf"/>
</dbReference>
<comment type="caution">
    <text evidence="3">The sequence shown here is derived from an EMBL/GenBank/DDBJ whole genome shotgun (WGS) entry which is preliminary data.</text>
</comment>
<keyword evidence="1" id="KW-0472">Membrane</keyword>
<evidence type="ECO:0000256" key="1">
    <source>
        <dbReference type="SAM" id="Phobius"/>
    </source>
</evidence>
<feature type="transmembrane region" description="Helical" evidence="1">
    <location>
        <begin position="20"/>
        <end position="39"/>
    </location>
</feature>
<dbReference type="InterPro" id="IPR013222">
    <property type="entry name" value="Glyco_hyd_98_carb-bd"/>
</dbReference>
<proteinExistence type="predicted"/>
<dbReference type="Proteomes" id="UP000316330">
    <property type="component" value="Unassembled WGS sequence"/>
</dbReference>
<accession>A0A559JB92</accession>
<dbReference type="InterPro" id="IPR008979">
    <property type="entry name" value="Galactose-bd-like_sf"/>
</dbReference>
<reference evidence="3 4" key="1">
    <citation type="submission" date="2019-07" db="EMBL/GenBank/DDBJ databases">
        <authorList>
            <person name="Kim J."/>
        </authorList>
    </citation>
    <scope>NUCLEOTIDE SEQUENCE [LARGE SCALE GENOMIC DNA]</scope>
    <source>
        <strain evidence="3 4">G13</strain>
    </source>
</reference>
<evidence type="ECO:0000313" key="4">
    <source>
        <dbReference type="Proteomes" id="UP000316330"/>
    </source>
</evidence>
<dbReference type="Gene3D" id="2.60.120.1060">
    <property type="entry name" value="NPCBM/NEW2 domain"/>
    <property type="match status" value="1"/>
</dbReference>
<feature type="domain" description="Glycosyl hydrolase family 98 putative carbohydrate-binding module" evidence="2">
    <location>
        <begin position="132"/>
        <end position="281"/>
    </location>
</feature>
<feature type="transmembrane region" description="Helical" evidence="1">
    <location>
        <begin position="51"/>
        <end position="71"/>
    </location>
</feature>
<evidence type="ECO:0000259" key="2">
    <source>
        <dbReference type="SMART" id="SM00776"/>
    </source>
</evidence>
<protein>
    <recommendedName>
        <fullName evidence="2">Glycosyl hydrolase family 98 putative carbohydrate-binding module domain-containing protein</fullName>
    </recommendedName>
</protein>